<dbReference type="RefSeq" id="WP_150400013.1">
    <property type="nucleotide sequence ID" value="NZ_VXLC01000001.1"/>
</dbReference>
<reference evidence="2 3" key="1">
    <citation type="submission" date="2019-09" db="EMBL/GenBank/DDBJ databases">
        <authorList>
            <person name="Wang X."/>
        </authorList>
    </citation>
    <scope>NUCLEOTIDE SEQUENCE [LARGE SCALE GENOMIC DNA]</scope>
    <source>
        <strain evidence="2 3">CICC 11023</strain>
    </source>
</reference>
<protein>
    <submittedName>
        <fullName evidence="2">Uncharacterized protein</fullName>
    </submittedName>
</protein>
<sequence length="132" mass="13327">MRRFAGALALSSAITVFVAPVAYAEAADGDANVAVFKVLHKDGSVIAAYDCTKGDSATITVKVTYKTSGAKGSGSAENLECTGKPTFVTIKTDLGPGEHGDKVTSDISIKAEGSEPAIGESFAVVPADGTAD</sequence>
<feature type="chain" id="PRO_5039027878" evidence="1">
    <location>
        <begin position="25"/>
        <end position="132"/>
    </location>
</feature>
<feature type="signal peptide" evidence="1">
    <location>
        <begin position="1"/>
        <end position="24"/>
    </location>
</feature>
<evidence type="ECO:0000256" key="1">
    <source>
        <dbReference type="SAM" id="SignalP"/>
    </source>
</evidence>
<name>A0A5N0EMR5_9NOCA</name>
<comment type="caution">
    <text evidence="2">The sequence shown here is derived from an EMBL/GenBank/DDBJ whole genome shotgun (WGS) entry which is preliminary data.</text>
</comment>
<keyword evidence="3" id="KW-1185">Reference proteome</keyword>
<dbReference type="EMBL" id="VXLC01000001">
    <property type="protein sequence ID" value="KAA8890099.1"/>
    <property type="molecule type" value="Genomic_DNA"/>
</dbReference>
<evidence type="ECO:0000313" key="2">
    <source>
        <dbReference type="EMBL" id="KAA8890099.1"/>
    </source>
</evidence>
<organism evidence="2 3">
    <name type="scientific">Nocardia colli</name>
    <dbReference type="NCBI Taxonomy" id="2545717"/>
    <lineage>
        <taxon>Bacteria</taxon>
        <taxon>Bacillati</taxon>
        <taxon>Actinomycetota</taxon>
        <taxon>Actinomycetes</taxon>
        <taxon>Mycobacteriales</taxon>
        <taxon>Nocardiaceae</taxon>
        <taxon>Nocardia</taxon>
    </lineage>
</organism>
<evidence type="ECO:0000313" key="3">
    <source>
        <dbReference type="Proteomes" id="UP000323876"/>
    </source>
</evidence>
<keyword evidence="1" id="KW-0732">Signal</keyword>
<gene>
    <name evidence="2" type="ORF">F3087_01930</name>
</gene>
<dbReference type="AlphaFoldDB" id="A0A5N0EMR5"/>
<dbReference type="Proteomes" id="UP000323876">
    <property type="component" value="Unassembled WGS sequence"/>
</dbReference>
<accession>A0A5N0EMR5</accession>
<proteinExistence type="predicted"/>
<dbReference type="OrthoDB" id="9944009at2"/>